<feature type="transmembrane region" description="Helical" evidence="6">
    <location>
        <begin position="313"/>
        <end position="338"/>
    </location>
</feature>
<keyword evidence="8" id="KW-1185">Reference proteome</keyword>
<evidence type="ECO:0000256" key="6">
    <source>
        <dbReference type="SAM" id="Phobius"/>
    </source>
</evidence>
<dbReference type="InterPro" id="IPR029058">
    <property type="entry name" value="AB_hydrolase_fold"/>
</dbReference>
<dbReference type="PANTHER" id="PTHR17920">
    <property type="entry name" value="TRANSMEMBRANE AND COILED-COIL DOMAIN-CONTAINING PROTEIN 4 TMCO4"/>
    <property type="match status" value="1"/>
</dbReference>
<reference evidence="7" key="1">
    <citation type="submission" date="2024-02" db="EMBL/GenBank/DDBJ databases">
        <authorList>
            <consortium name="ELIXIR-Norway"/>
            <consortium name="Elixir Norway"/>
        </authorList>
    </citation>
    <scope>NUCLEOTIDE SEQUENCE</scope>
</reference>
<name>A0ABP0VWG6_9BRYO</name>
<evidence type="ECO:0000256" key="4">
    <source>
        <dbReference type="ARBA" id="ARBA00022989"/>
    </source>
</evidence>
<comment type="similarity">
    <text evidence="2">Belongs to the TMCO4 family.</text>
</comment>
<keyword evidence="3 6" id="KW-0812">Transmembrane</keyword>
<gene>
    <name evidence="7" type="ORF">CSSPJE1EN1_LOCUS3596</name>
</gene>
<protein>
    <recommendedName>
        <fullName evidence="9">Transmembrane and coiled-coil domain-containing protein 4</fullName>
    </recommendedName>
</protein>
<organism evidence="7 8">
    <name type="scientific">Sphagnum jensenii</name>
    <dbReference type="NCBI Taxonomy" id="128206"/>
    <lineage>
        <taxon>Eukaryota</taxon>
        <taxon>Viridiplantae</taxon>
        <taxon>Streptophyta</taxon>
        <taxon>Embryophyta</taxon>
        <taxon>Bryophyta</taxon>
        <taxon>Sphagnophytina</taxon>
        <taxon>Sphagnopsida</taxon>
        <taxon>Sphagnales</taxon>
        <taxon>Sphagnaceae</taxon>
        <taxon>Sphagnum</taxon>
    </lineage>
</organism>
<keyword evidence="4 6" id="KW-1133">Transmembrane helix</keyword>
<dbReference type="Gene3D" id="3.40.50.1820">
    <property type="entry name" value="alpha/beta hydrolase"/>
    <property type="match status" value="1"/>
</dbReference>
<evidence type="ECO:0008006" key="9">
    <source>
        <dbReference type="Google" id="ProtNLM"/>
    </source>
</evidence>
<feature type="transmembrane region" description="Helical" evidence="6">
    <location>
        <begin position="269"/>
        <end position="293"/>
    </location>
</feature>
<sequence length="628" mass="66979">MAELDSVHRYAAGGLFALALSQAQIHQHSLPGFGFPPVLDPADGHSSLLSLAGDGILPWSCEQSGLLRHIFRYLGIDEKAWVGLEYTSLSPDAMHHIEAFLRILSEDDAESSSRSTMDAELSLANAVNAMVQSVQDKQGYPDTNDSQTHQVGRVFQSNRQESWGFTATAKSLTTPRKVAVLYTLLAGCVADSPAEKAGKTAMKVGYDARQRSALRLLALWLDVDWSKMAAMELMVAYMAMAAQKEREQKHVDDEEVAQSRWSQWRRGGLIGAAALTGGAILAITGGLAAPAIAAGMAALGAAVPVLGASGLTAAAAVAGSAMGSVAVAASFGAAGAGLTGIKMARRTSGVDEFQFEVLGENHQQGRLAVEIVVSGMIFNPEDFKKPWEAPDADLERYALRWETENILAVSTAIQDWLTSTAASQLIKRGAMLTVLGGLMTAIAWPATLLSATDFIDSKWAIAVDRSDKAGKLLAMILLKGGQGNRPVTLMGYSLGARVIFSCLEELSRKGDPGAIVERVVLLGAPITLDKGRWEMARKVVAGRFVNAFSSNDWILGVVYRATFLTQGLAGLQVVDIPGIENVDVSELVDGHSAYLTKLGEILQGIEIDSFYANHSSKLYRSPSFSGHS</sequence>
<dbReference type="SUPFAM" id="SSF53474">
    <property type="entry name" value="alpha/beta-Hydrolases"/>
    <property type="match status" value="1"/>
</dbReference>
<dbReference type="PANTHER" id="PTHR17920:SF3">
    <property type="entry name" value="TRANSMEMBRANE AND COILED-COIL DOMAIN-CONTAINING PROTEIN 4"/>
    <property type="match status" value="1"/>
</dbReference>
<evidence type="ECO:0000256" key="2">
    <source>
        <dbReference type="ARBA" id="ARBA00009824"/>
    </source>
</evidence>
<dbReference type="Proteomes" id="UP001497444">
    <property type="component" value="Chromosome 11"/>
</dbReference>
<evidence type="ECO:0000256" key="5">
    <source>
        <dbReference type="ARBA" id="ARBA00023136"/>
    </source>
</evidence>
<dbReference type="InterPro" id="IPR007941">
    <property type="entry name" value="DUF726"/>
</dbReference>
<proteinExistence type="inferred from homology"/>
<dbReference type="EMBL" id="OZ020106">
    <property type="protein sequence ID" value="CAK9258118.1"/>
    <property type="molecule type" value="Genomic_DNA"/>
</dbReference>
<comment type="subcellular location">
    <subcellularLocation>
        <location evidence="1">Membrane</location>
        <topology evidence="1">Multi-pass membrane protein</topology>
    </subcellularLocation>
</comment>
<evidence type="ECO:0000256" key="1">
    <source>
        <dbReference type="ARBA" id="ARBA00004141"/>
    </source>
</evidence>
<evidence type="ECO:0000313" key="8">
    <source>
        <dbReference type="Proteomes" id="UP001497444"/>
    </source>
</evidence>
<keyword evidence="5 6" id="KW-0472">Membrane</keyword>
<dbReference type="Pfam" id="PF05277">
    <property type="entry name" value="DUF726"/>
    <property type="match status" value="1"/>
</dbReference>
<evidence type="ECO:0000256" key="3">
    <source>
        <dbReference type="ARBA" id="ARBA00022692"/>
    </source>
</evidence>
<evidence type="ECO:0000313" key="7">
    <source>
        <dbReference type="EMBL" id="CAK9258118.1"/>
    </source>
</evidence>
<accession>A0ABP0VWG6</accession>